<dbReference type="SUPFAM" id="SSF53448">
    <property type="entry name" value="Nucleotide-diphospho-sugar transferases"/>
    <property type="match status" value="1"/>
</dbReference>
<organism evidence="1 2">
    <name type="scientific">Akkermansia glycaniphila</name>
    <dbReference type="NCBI Taxonomy" id="1679444"/>
    <lineage>
        <taxon>Bacteria</taxon>
        <taxon>Pseudomonadati</taxon>
        <taxon>Verrucomicrobiota</taxon>
        <taxon>Verrucomicrobiia</taxon>
        <taxon>Verrucomicrobiales</taxon>
        <taxon>Akkermansiaceae</taxon>
        <taxon>Akkermansia</taxon>
    </lineage>
</organism>
<dbReference type="RefSeq" id="WP_067774363.1">
    <property type="nucleotide sequence ID" value="NZ_LIGX01000018.1"/>
</dbReference>
<dbReference type="KEGG" id="agl:PYTT_1621"/>
<dbReference type="EMBL" id="LT629973">
    <property type="protein sequence ID" value="SEH90888.1"/>
    <property type="molecule type" value="Genomic_DNA"/>
</dbReference>
<name>A0A1H6M0E8_9BACT</name>
<reference evidence="2" key="1">
    <citation type="submission" date="2016-09" db="EMBL/GenBank/DDBJ databases">
        <authorList>
            <person name="Koehorst J."/>
        </authorList>
    </citation>
    <scope>NUCLEOTIDE SEQUENCE [LARGE SCALE GENOMIC DNA]</scope>
</reference>
<evidence type="ECO:0000313" key="2">
    <source>
        <dbReference type="Proteomes" id="UP000176204"/>
    </source>
</evidence>
<dbReference type="AlphaFoldDB" id="A0A1H6M0E8"/>
<dbReference type="Pfam" id="PF02348">
    <property type="entry name" value="CTP_transf_3"/>
    <property type="match status" value="1"/>
</dbReference>
<sequence length="757" mass="86706">MNSIPYLAIIPAKAHSERCPGKNTRLLGGTPLFLHSVHYAIQEGFTPVVSTDSEEIIALCREKNILHHREIVYDRKMTFCIRQVLNTYTCRYFAILQPTSPLRQHGLLRTMLRHAETHNEWSGYTSQKIKVIGHLDGTFQHSFRTQDAKRFLHFFDGNISLTSQAGFLARDSFFGDDSRIHDNPFPCNLQIDTEQEFAALDHLCASTHFRNLLPRPTGTMRICLISNKKNLQRNYSEFVDSCDLVMRINKMENIATGLTGTRTDIALISCCGAYMVFPREKRNTDILPGIPMLYFNDEDPNRTQAYAYTENLAHWRTIPPDVSRCTYNFTTLSKGILLAYHLYPNANIYYLGDCDMNQRVSRIGKHQPEPENAFIQSMISSGRLIPILEDSEPEHRYSCAGSSPVAPPSIHTSQRLLPPANIQPAETLRLWHPEWSDDFRIIGNRGARLSQKDAALILQRDETTLQLQWDRWGKERFVRGAGEWYHWVQPAPSTGTAPKHGNIRKIGYMRVLNEQHTIAACMLSVAPILDDLLILWADMDDRSIELAEQWKPVLENEYGCRCHFLHYPHHIVRPHSACDLRTLPKENRIDTYYQFGMNHINQLFGKSEYAVVKVDADQIYLPEHLGQAFSHIRTPMDCISISGHNTAVLNGRFGLYKPRPRNGGCDSLICGSGNLPRYGIAQHYEIDTAPHPNKKTVTLPCWLHFMKTARYEQTIRDFREDEIEPAANRPALLRAYKTRILPLLQRTRSPYAALNPA</sequence>
<keyword evidence="2" id="KW-1185">Reference proteome</keyword>
<evidence type="ECO:0000313" key="1">
    <source>
        <dbReference type="EMBL" id="SEH90888.1"/>
    </source>
</evidence>
<dbReference type="Gene3D" id="3.90.550.10">
    <property type="entry name" value="Spore Coat Polysaccharide Biosynthesis Protein SpsA, Chain A"/>
    <property type="match status" value="1"/>
</dbReference>
<gene>
    <name evidence="1" type="ORF">PYTT_1621</name>
</gene>
<protein>
    <submittedName>
        <fullName evidence="1">Nucleotide-diphospho-sugar transferases</fullName>
    </submittedName>
</protein>
<proteinExistence type="predicted"/>
<accession>A0A1H6M0E8</accession>
<dbReference type="GO" id="GO:0016740">
    <property type="term" value="F:transferase activity"/>
    <property type="evidence" value="ECO:0007669"/>
    <property type="project" value="UniProtKB-KW"/>
</dbReference>
<dbReference type="InterPro" id="IPR003329">
    <property type="entry name" value="Cytidylyl_trans"/>
</dbReference>
<dbReference type="InterPro" id="IPR029044">
    <property type="entry name" value="Nucleotide-diphossugar_trans"/>
</dbReference>
<keyword evidence="1" id="KW-0808">Transferase</keyword>
<dbReference type="Proteomes" id="UP000176204">
    <property type="component" value="Chromosome I"/>
</dbReference>